<dbReference type="EMBL" id="CAMAPE010000004">
    <property type="protein sequence ID" value="CAH9056970.1"/>
    <property type="molecule type" value="Genomic_DNA"/>
</dbReference>
<reference evidence="1" key="1">
    <citation type="submission" date="2022-07" db="EMBL/GenBank/DDBJ databases">
        <authorList>
            <person name="Macas J."/>
            <person name="Novak P."/>
            <person name="Neumann P."/>
        </authorList>
    </citation>
    <scope>NUCLEOTIDE SEQUENCE</scope>
</reference>
<evidence type="ECO:0000313" key="1">
    <source>
        <dbReference type="EMBL" id="CAH9056970.1"/>
    </source>
</evidence>
<name>A0A9P0YHS7_CUSEU</name>
<organism evidence="1 2">
    <name type="scientific">Cuscuta europaea</name>
    <name type="common">European dodder</name>
    <dbReference type="NCBI Taxonomy" id="41803"/>
    <lineage>
        <taxon>Eukaryota</taxon>
        <taxon>Viridiplantae</taxon>
        <taxon>Streptophyta</taxon>
        <taxon>Embryophyta</taxon>
        <taxon>Tracheophyta</taxon>
        <taxon>Spermatophyta</taxon>
        <taxon>Magnoliopsida</taxon>
        <taxon>eudicotyledons</taxon>
        <taxon>Gunneridae</taxon>
        <taxon>Pentapetalae</taxon>
        <taxon>asterids</taxon>
        <taxon>lamiids</taxon>
        <taxon>Solanales</taxon>
        <taxon>Convolvulaceae</taxon>
        <taxon>Cuscuteae</taxon>
        <taxon>Cuscuta</taxon>
        <taxon>Cuscuta subgen. Cuscuta</taxon>
    </lineage>
</organism>
<protein>
    <submittedName>
        <fullName evidence="1">Uncharacterized protein</fullName>
    </submittedName>
</protein>
<proteinExistence type="predicted"/>
<accession>A0A9P0YHS7</accession>
<keyword evidence="2" id="KW-1185">Reference proteome</keyword>
<gene>
    <name evidence="1" type="ORF">CEURO_LOCUS1006</name>
</gene>
<evidence type="ECO:0000313" key="2">
    <source>
        <dbReference type="Proteomes" id="UP001152484"/>
    </source>
</evidence>
<sequence>MGQGQWRRMGQRWWLGTGRGSGGGWGRAGVAVVAGDGKGWRWQAVVAGGWALENFPTLTAAGVYSGGRCHWKIRCHYGGVTAVVSSGRRHCGGVTGVKKSGDYS</sequence>
<dbReference type="Proteomes" id="UP001152484">
    <property type="component" value="Unassembled WGS sequence"/>
</dbReference>
<dbReference type="AlphaFoldDB" id="A0A9P0YHS7"/>
<comment type="caution">
    <text evidence="1">The sequence shown here is derived from an EMBL/GenBank/DDBJ whole genome shotgun (WGS) entry which is preliminary data.</text>
</comment>